<gene>
    <name evidence="2" type="ORF">SPSPH_046830</name>
    <name evidence="1" type="ORF">SSPH_04263</name>
</gene>
<dbReference type="EMBL" id="FCOW01000038">
    <property type="protein sequence ID" value="CVK21571.1"/>
    <property type="molecule type" value="Genomic_DNA"/>
</dbReference>
<dbReference type="EMBL" id="CP146992">
    <property type="protein sequence ID" value="WXA41871.1"/>
    <property type="molecule type" value="Genomic_DNA"/>
</dbReference>
<name>A0A1U7M9Z4_9FIRM</name>
<sequence>MYKAIISLDKNADYEFSTITGESPTGLEVHNSTAGIIVTADEMFLVSIFYNGHSVAVVTGIDCGEWPKGTGVSLSNYR</sequence>
<dbReference type="RefSeq" id="WP_075758156.1">
    <property type="nucleotide sequence ID" value="NZ_CP146992.1"/>
</dbReference>
<accession>A0A1U7M9Z4</accession>
<geneLocation type="plasmid" evidence="2 3">
    <name>pSSP59</name>
</geneLocation>
<evidence type="ECO:0000313" key="3">
    <source>
        <dbReference type="Proteomes" id="UP000186950"/>
    </source>
</evidence>
<dbReference type="Proteomes" id="UP000186950">
    <property type="component" value="Plasmid pSSP59"/>
</dbReference>
<proteinExistence type="predicted"/>
<dbReference type="KEGG" id="ssph:SPSPH_046830"/>
<dbReference type="AlphaFoldDB" id="A0A1U7M9Z4"/>
<keyword evidence="4" id="KW-1185">Reference proteome</keyword>
<protein>
    <submittedName>
        <fullName evidence="2">Uncharacterized protein</fullName>
    </submittedName>
</protein>
<evidence type="ECO:0000313" key="1">
    <source>
        <dbReference type="EMBL" id="CVK21571.1"/>
    </source>
</evidence>
<dbReference type="Proteomes" id="UP000245702">
    <property type="component" value="Unassembled WGS sequence"/>
</dbReference>
<keyword evidence="2" id="KW-0614">Plasmid</keyword>
<evidence type="ECO:0000313" key="2">
    <source>
        <dbReference type="EMBL" id="WXA41871.1"/>
    </source>
</evidence>
<reference evidence="1 4" key="1">
    <citation type="submission" date="2016-01" db="EMBL/GenBank/DDBJ databases">
        <authorList>
            <person name="Brown R."/>
        </authorList>
    </citation>
    <scope>NUCLEOTIDE SEQUENCE [LARGE SCALE GENOMIC DNA]</scope>
    <source>
        <strain evidence="1">Sporomusa sphaeroides DSM 2875</strain>
    </source>
</reference>
<organism evidence="2 3">
    <name type="scientific">Sporomusa sphaeroides DSM 2875</name>
    <dbReference type="NCBI Taxonomy" id="1337886"/>
    <lineage>
        <taxon>Bacteria</taxon>
        <taxon>Bacillati</taxon>
        <taxon>Bacillota</taxon>
        <taxon>Negativicutes</taxon>
        <taxon>Selenomonadales</taxon>
        <taxon>Sporomusaceae</taxon>
        <taxon>Sporomusa</taxon>
    </lineage>
</organism>
<evidence type="ECO:0000313" key="4">
    <source>
        <dbReference type="Proteomes" id="UP000245702"/>
    </source>
</evidence>
<reference evidence="2" key="2">
    <citation type="submission" date="2024-03" db="EMBL/GenBank/DDBJ databases">
        <title>Complete genome sequence of Sporomusa sphaeroides DSM 2875T isolated from mud of the Leine river and Sporomusa ovata DSM 2662T isolated from sugar beet leaf silage.</title>
        <authorList>
            <person name="Boeer T."/>
            <person name="Lueschen A."/>
            <person name="Daniel R."/>
            <person name="Poehlein A."/>
        </authorList>
    </citation>
    <scope>NUCLEOTIDE SEQUENCE</scope>
    <source>
        <strain evidence="2">DSM 2875</strain>
        <plasmid evidence="2">pSSP59</plasmid>
    </source>
</reference>